<dbReference type="CDD" id="cd00093">
    <property type="entry name" value="HTH_XRE"/>
    <property type="match status" value="1"/>
</dbReference>
<dbReference type="PROSITE" id="PS50943">
    <property type="entry name" value="HTH_CROC1"/>
    <property type="match status" value="1"/>
</dbReference>
<dbReference type="RefSeq" id="WP_251969293.1">
    <property type="nucleotide sequence ID" value="NZ_AP025730.1"/>
</dbReference>
<dbReference type="InterPro" id="IPR001387">
    <property type="entry name" value="Cro/C1-type_HTH"/>
</dbReference>
<dbReference type="Gene3D" id="1.10.260.40">
    <property type="entry name" value="lambda repressor-like DNA-binding domains"/>
    <property type="match status" value="1"/>
</dbReference>
<evidence type="ECO:0000313" key="2">
    <source>
        <dbReference type="EMBL" id="BDI05967.1"/>
    </source>
</evidence>
<evidence type="ECO:0000313" key="3">
    <source>
        <dbReference type="Proteomes" id="UP001057498"/>
    </source>
</evidence>
<protein>
    <recommendedName>
        <fullName evidence="1">HTH cro/C1-type domain-containing protein</fullName>
    </recommendedName>
</protein>
<organism evidence="2 3">
    <name type="scientific">Sphaerotilus microaerophilus</name>
    <dbReference type="NCBI Taxonomy" id="2914710"/>
    <lineage>
        <taxon>Bacteria</taxon>
        <taxon>Pseudomonadati</taxon>
        <taxon>Pseudomonadota</taxon>
        <taxon>Betaproteobacteria</taxon>
        <taxon>Burkholderiales</taxon>
        <taxon>Sphaerotilaceae</taxon>
        <taxon>Sphaerotilus</taxon>
    </lineage>
</organism>
<name>A0ABM7YNA8_9BURK</name>
<dbReference type="Proteomes" id="UP001057498">
    <property type="component" value="Chromosome"/>
</dbReference>
<keyword evidence="3" id="KW-1185">Reference proteome</keyword>
<accession>A0ABM7YNA8</accession>
<dbReference type="SUPFAM" id="SSF47413">
    <property type="entry name" value="lambda repressor-like DNA-binding domains"/>
    <property type="match status" value="1"/>
</dbReference>
<feature type="domain" description="HTH cro/C1-type" evidence="1">
    <location>
        <begin position="30"/>
        <end position="84"/>
    </location>
</feature>
<sequence>MSSPMQDLPVGHPIGAETPIRSSVELGAVMREQRKRLALKQLDLAGLGNTGNRFIVDLENGKPTVQLQKVLDLMDLLGLEVIVRTKASRSAQPL</sequence>
<proteinExistence type="predicted"/>
<dbReference type="EMBL" id="AP025730">
    <property type="protein sequence ID" value="BDI05967.1"/>
    <property type="molecule type" value="Genomic_DNA"/>
</dbReference>
<reference evidence="2" key="1">
    <citation type="submission" date="2022-04" db="EMBL/GenBank/DDBJ databases">
        <title>Whole genome sequence of Sphaerotilus sp. FB-5.</title>
        <authorList>
            <person name="Takeda M."/>
            <person name="Narihara S."/>
            <person name="Akimoto M."/>
            <person name="Akimoto R."/>
            <person name="Nishiyashiki S."/>
            <person name="Murakami T."/>
        </authorList>
    </citation>
    <scope>NUCLEOTIDE SEQUENCE</scope>
    <source>
        <strain evidence="2">FB-5</strain>
    </source>
</reference>
<gene>
    <name evidence="2" type="ORF">CATMQ487_29370</name>
</gene>
<evidence type="ECO:0000259" key="1">
    <source>
        <dbReference type="PROSITE" id="PS50943"/>
    </source>
</evidence>
<dbReference type="InterPro" id="IPR010982">
    <property type="entry name" value="Lambda_DNA-bd_dom_sf"/>
</dbReference>